<dbReference type="STRING" id="169765.AWC15_03055"/>
<gene>
    <name evidence="2" type="ORF">MLAC_24020</name>
</gene>
<evidence type="ECO:0000313" key="2">
    <source>
        <dbReference type="EMBL" id="BBX97108.1"/>
    </source>
</evidence>
<accession>A0A1X1Y125</accession>
<name>A0A1X1Y125_9MYCO</name>
<reference evidence="2 3" key="1">
    <citation type="journal article" date="2019" name="Emerg. Microbes Infect.">
        <title>Comprehensive subspecies identification of 175 nontuberculous mycobacteria species based on 7547 genomic profiles.</title>
        <authorList>
            <person name="Matsumoto Y."/>
            <person name="Kinjo T."/>
            <person name="Motooka D."/>
            <person name="Nabeya D."/>
            <person name="Jung N."/>
            <person name="Uechi K."/>
            <person name="Horii T."/>
            <person name="Iida T."/>
            <person name="Fujita J."/>
            <person name="Nakamura S."/>
        </authorList>
    </citation>
    <scope>NUCLEOTIDE SEQUENCE [LARGE SCALE GENOMIC DNA]</scope>
    <source>
        <strain evidence="2 3">JCM 15657</strain>
    </source>
</reference>
<keyword evidence="3" id="KW-1185">Reference proteome</keyword>
<evidence type="ECO:0000313" key="3">
    <source>
        <dbReference type="Proteomes" id="UP000466396"/>
    </source>
</evidence>
<organism evidence="2 3">
    <name type="scientific">Mycobacterium lacus</name>
    <dbReference type="NCBI Taxonomy" id="169765"/>
    <lineage>
        <taxon>Bacteria</taxon>
        <taxon>Bacillati</taxon>
        <taxon>Actinomycetota</taxon>
        <taxon>Actinomycetes</taxon>
        <taxon>Mycobacteriales</taxon>
        <taxon>Mycobacteriaceae</taxon>
        <taxon>Mycobacterium</taxon>
    </lineage>
</organism>
<proteinExistence type="predicted"/>
<protein>
    <submittedName>
        <fullName evidence="2">TQXA domain-containing protein</fullName>
    </submittedName>
</protein>
<dbReference type="Pfam" id="PF08341">
    <property type="entry name" value="TED"/>
    <property type="match status" value="1"/>
</dbReference>
<evidence type="ECO:0000259" key="1">
    <source>
        <dbReference type="Pfam" id="PF08341"/>
    </source>
</evidence>
<dbReference type="AlphaFoldDB" id="A0A1X1Y125"/>
<dbReference type="InterPro" id="IPR023849">
    <property type="entry name" value="TQXA_dom"/>
</dbReference>
<sequence>MTVLSLPGRAVAPVATRRRIQLRPVTDLTRMTRYRGGTYSHTVDKIVFADGTSARTDLIRLNPNLQAYSLDFTGTAPHHPSRYRLDTWSALPHLRTRGCEAEVNWILRHSFPIRPAAELSEQLREAGYPLGPANISEHEAIAGTQAAIWHLTNGLALDTRPLNVPVAMHRAPGPVITFEFDGDPQLGGYSVWVASDTTVGITLQKSANGVDWQDISGSQLTASAGRSRHRRTLGVGSTLSASSHGRGGRGYRYYRLITTADGPTPTIDRVRFWLTGSRHYRNADRVVHLYNYLLAGARKAAHHNEEPLLIDTKATAESDLVGPFQLRIPLTLNASDGHTLLDVDGIAIDDTIQPGTDFYLRRAPGATGTTLTAMAPHHSSRRVLIGVAREEAPQALPGPTAFTPVALTTPANVAIHFDISWDGDCRADNVGEADEHR</sequence>
<dbReference type="NCBIfam" id="TIGR03934">
    <property type="entry name" value="TQXA_dom"/>
    <property type="match status" value="1"/>
</dbReference>
<dbReference type="OrthoDB" id="2676146at2"/>
<dbReference type="Proteomes" id="UP000466396">
    <property type="component" value="Chromosome"/>
</dbReference>
<dbReference type="KEGG" id="mlj:MLAC_24020"/>
<feature type="domain" description="Thioester" evidence="1">
    <location>
        <begin position="67"/>
        <end position="156"/>
    </location>
</feature>
<dbReference type="RefSeq" id="WP_085161553.1">
    <property type="nucleotide sequence ID" value="NZ_AP022581.1"/>
</dbReference>
<dbReference type="InterPro" id="IPR013552">
    <property type="entry name" value="Thioester_dom"/>
</dbReference>
<dbReference type="EMBL" id="AP022581">
    <property type="protein sequence ID" value="BBX97108.1"/>
    <property type="molecule type" value="Genomic_DNA"/>
</dbReference>